<reference evidence="4" key="1">
    <citation type="submission" date="2022-12" db="EMBL/GenBank/DDBJ databases">
        <title>Reference genome sequencing for broad-spectrum identification of bacterial and archaeal isolates by mass spectrometry.</title>
        <authorList>
            <person name="Sekiguchi Y."/>
            <person name="Tourlousse D.M."/>
        </authorList>
    </citation>
    <scope>NUCLEOTIDE SEQUENCE</scope>
    <source>
        <strain evidence="4">301</strain>
    </source>
</reference>
<comment type="caution">
    <text evidence="4">The sequence shown here is derived from an EMBL/GenBank/DDBJ whole genome shotgun (WGS) entry which is preliminary data.</text>
</comment>
<dbReference type="AlphaFoldDB" id="A0A9W6CSE8"/>
<comment type="similarity">
    <text evidence="1">Belongs to the histone deacetylase family.</text>
</comment>
<dbReference type="InterPro" id="IPR000286">
    <property type="entry name" value="HDACs"/>
</dbReference>
<dbReference type="Gene3D" id="3.40.800.20">
    <property type="entry name" value="Histone deacetylase domain"/>
    <property type="match status" value="1"/>
</dbReference>
<dbReference type="PANTHER" id="PTHR10625:SF10">
    <property type="entry name" value="HISTONE DEACETYLASE HDAC1"/>
    <property type="match status" value="1"/>
</dbReference>
<protein>
    <submittedName>
        <fullName evidence="5">Acetoin utilization deacetylase AcuC-like enzyme</fullName>
    </submittedName>
    <submittedName>
        <fullName evidence="4">Acetoin utilization protein</fullName>
    </submittedName>
</protein>
<dbReference type="InterPro" id="IPR023801">
    <property type="entry name" value="His_deacetylse_dom"/>
</dbReference>
<sequence length="309" mass="33553">MSTLLVTHPAGLSHATPAGHPERADRLRVLDRIFEQEKFSHLVRDLAPRGEREDIIRVHPGDFVDAMGEAVPQEGLVRIDSDTILSPGSWEAALRAVGGACFAVDEVMEGKVSNAFVAMRPPGHHCETRKPMGFCLMNQVAIAARHAQAKYGLQRVAIVDFDVHHGNGTQEIFWADDSVLYCSTHEMPLYPGTGAQGETGAVNTIVNAPLRSGDDGTVFKEAMETRILPRITSFAPDLILISAGFDAHVRDPLASLRLVDTDFGWITRRLMEIADKKCEGRVVSLLEGGYDLEGLATSAAAHVTALMHG</sequence>
<dbReference type="CDD" id="cd11599">
    <property type="entry name" value="HDAC_classII_2"/>
    <property type="match status" value="1"/>
</dbReference>
<name>A0A9W6CSE8_XANFL</name>
<keyword evidence="7" id="KW-1185">Reference proteome</keyword>
<dbReference type="SUPFAM" id="SSF52768">
    <property type="entry name" value="Arginase/deacetylase"/>
    <property type="match status" value="1"/>
</dbReference>
<feature type="domain" description="Histone deacetylase" evidence="3">
    <location>
        <begin position="20"/>
        <end position="306"/>
    </location>
</feature>
<evidence type="ECO:0000256" key="1">
    <source>
        <dbReference type="ARBA" id="ARBA00005947"/>
    </source>
</evidence>
<dbReference type="GO" id="GO:0004407">
    <property type="term" value="F:histone deacetylase activity"/>
    <property type="evidence" value="ECO:0007669"/>
    <property type="project" value="TreeGrafter"/>
</dbReference>
<evidence type="ECO:0000313" key="6">
    <source>
        <dbReference type="Proteomes" id="UP001144397"/>
    </source>
</evidence>
<dbReference type="EMBL" id="BSDO01000003">
    <property type="protein sequence ID" value="GLI23003.1"/>
    <property type="molecule type" value="Genomic_DNA"/>
</dbReference>
<dbReference type="InterPro" id="IPR023696">
    <property type="entry name" value="Ureohydrolase_dom_sf"/>
</dbReference>
<proteinExistence type="inferred from homology"/>
<dbReference type="GO" id="GO:0040029">
    <property type="term" value="P:epigenetic regulation of gene expression"/>
    <property type="evidence" value="ECO:0007669"/>
    <property type="project" value="TreeGrafter"/>
</dbReference>
<dbReference type="Proteomes" id="UP001144397">
    <property type="component" value="Unassembled WGS sequence"/>
</dbReference>
<feature type="region of interest" description="Disordered" evidence="2">
    <location>
        <begin position="1"/>
        <end position="20"/>
    </location>
</feature>
<dbReference type="PRINTS" id="PR01270">
    <property type="entry name" value="HDASUPER"/>
</dbReference>
<evidence type="ECO:0000259" key="3">
    <source>
        <dbReference type="Pfam" id="PF00850"/>
    </source>
</evidence>
<organism evidence="4 6">
    <name type="scientific">Xanthobacter flavus</name>
    <dbReference type="NCBI Taxonomy" id="281"/>
    <lineage>
        <taxon>Bacteria</taxon>
        <taxon>Pseudomonadati</taxon>
        <taxon>Pseudomonadota</taxon>
        <taxon>Alphaproteobacteria</taxon>
        <taxon>Hyphomicrobiales</taxon>
        <taxon>Xanthobacteraceae</taxon>
        <taxon>Xanthobacter</taxon>
    </lineage>
</organism>
<reference evidence="5 7" key="2">
    <citation type="submission" date="2023-07" db="EMBL/GenBank/DDBJ databases">
        <title>Genomic Encyclopedia of Type Strains, Phase IV (KMG-IV): sequencing the most valuable type-strain genomes for metagenomic binning, comparative biology and taxonomic classification.</title>
        <authorList>
            <person name="Goeker M."/>
        </authorList>
    </citation>
    <scope>NUCLEOTIDE SEQUENCE [LARGE SCALE GENOMIC DNA]</scope>
    <source>
        <strain evidence="5 7">DSM 338</strain>
    </source>
</reference>
<dbReference type="InterPro" id="IPR037138">
    <property type="entry name" value="His_deacetylse_dom_sf"/>
</dbReference>
<gene>
    <name evidence="5" type="ORF">GGQ86_002759</name>
    <name evidence="4" type="ORF">XFLAVUS301_26770</name>
</gene>
<dbReference type="GeneID" id="95763458"/>
<evidence type="ECO:0000256" key="2">
    <source>
        <dbReference type="SAM" id="MobiDB-lite"/>
    </source>
</evidence>
<evidence type="ECO:0000313" key="5">
    <source>
        <dbReference type="EMBL" id="MDR6334283.1"/>
    </source>
</evidence>
<dbReference type="Proteomes" id="UP001245370">
    <property type="component" value="Unassembled WGS sequence"/>
</dbReference>
<dbReference type="PANTHER" id="PTHR10625">
    <property type="entry name" value="HISTONE DEACETYLASE HDAC1-RELATED"/>
    <property type="match status" value="1"/>
</dbReference>
<dbReference type="Pfam" id="PF00850">
    <property type="entry name" value="Hist_deacetyl"/>
    <property type="match status" value="1"/>
</dbReference>
<dbReference type="RefSeq" id="WP_281807905.1">
    <property type="nucleotide sequence ID" value="NZ_BSDO01000003.1"/>
</dbReference>
<accession>A0A9W6CSE8</accession>
<evidence type="ECO:0000313" key="7">
    <source>
        <dbReference type="Proteomes" id="UP001245370"/>
    </source>
</evidence>
<dbReference type="EMBL" id="JAVDPY010000004">
    <property type="protein sequence ID" value="MDR6334283.1"/>
    <property type="molecule type" value="Genomic_DNA"/>
</dbReference>
<evidence type="ECO:0000313" key="4">
    <source>
        <dbReference type="EMBL" id="GLI23003.1"/>
    </source>
</evidence>